<comment type="caution">
    <text evidence="21">The sequence shown here is derived from an EMBL/GenBank/DDBJ whole genome shotgun (WGS) entry which is preliminary data.</text>
</comment>
<accession>A0AAE0V7B8</accession>
<evidence type="ECO:0000256" key="3">
    <source>
        <dbReference type="ARBA" id="ARBA00022475"/>
    </source>
</evidence>
<evidence type="ECO:0000256" key="5">
    <source>
        <dbReference type="ARBA" id="ARBA00022958"/>
    </source>
</evidence>
<evidence type="ECO:0000256" key="15">
    <source>
        <dbReference type="SAM" id="MobiDB-lite"/>
    </source>
</evidence>
<comment type="similarity">
    <text evidence="14">Belongs to the two pore domain potassium channel (TC 1.A.1.8) family.</text>
</comment>
<feature type="transmembrane region" description="Helical" evidence="16">
    <location>
        <begin position="204"/>
        <end position="234"/>
    </location>
</feature>
<keyword evidence="8 16" id="KW-0472">Membrane</keyword>
<dbReference type="Gene3D" id="1.10.287.70">
    <property type="match status" value="1"/>
</dbReference>
<dbReference type="AlphaFoldDB" id="A0AAE0V7B8"/>
<name>A0AAE0V7B8_9TELE</name>
<feature type="transmembrane region" description="Helical" evidence="16">
    <location>
        <begin position="319"/>
        <end position="339"/>
    </location>
</feature>
<dbReference type="Pfam" id="PF07885">
    <property type="entry name" value="Ion_trans_2"/>
    <property type="match status" value="2"/>
</dbReference>
<feature type="transmembrane region" description="Helical" evidence="16">
    <location>
        <begin position="173"/>
        <end position="192"/>
    </location>
</feature>
<evidence type="ECO:0000256" key="4">
    <source>
        <dbReference type="ARBA" id="ARBA00022692"/>
    </source>
</evidence>
<keyword evidence="5" id="KW-0630">Potassium</keyword>
<dbReference type="SUPFAM" id="SSF81324">
    <property type="entry name" value="Voltage-gated potassium channels"/>
    <property type="match status" value="2"/>
</dbReference>
<dbReference type="Pfam" id="PF01498">
    <property type="entry name" value="HTH_Tnp_Tc3_2"/>
    <property type="match status" value="1"/>
</dbReference>
<evidence type="ECO:0000256" key="16">
    <source>
        <dbReference type="SAM" id="Phobius"/>
    </source>
</evidence>
<feature type="compositionally biased region" description="Polar residues" evidence="15">
    <location>
        <begin position="491"/>
        <end position="500"/>
    </location>
</feature>
<evidence type="ECO:0000256" key="2">
    <source>
        <dbReference type="ARBA" id="ARBA00022448"/>
    </source>
</evidence>
<dbReference type="InterPro" id="IPR057667">
    <property type="entry name" value="HTH_SB"/>
</dbReference>
<evidence type="ECO:0000259" key="19">
    <source>
        <dbReference type="Pfam" id="PF13358"/>
    </source>
</evidence>
<dbReference type="NCBIfam" id="NF033545">
    <property type="entry name" value="transpos_IS630"/>
    <property type="match status" value="1"/>
</dbReference>
<evidence type="ECO:0000256" key="13">
    <source>
        <dbReference type="ARBA" id="ARBA00044691"/>
    </source>
</evidence>
<dbReference type="PANTHER" id="PTHR11003:SF32">
    <property type="entry name" value="POTASSIUM CHANNEL SUBFAMILY K MEMBER 10"/>
    <property type="match status" value="1"/>
</dbReference>
<dbReference type="GO" id="GO:0030322">
    <property type="term" value="P:stabilization of membrane potential"/>
    <property type="evidence" value="ECO:0007669"/>
    <property type="project" value="TreeGrafter"/>
</dbReference>
<feature type="transmembrane region" description="Helical" evidence="16">
    <location>
        <begin position="288"/>
        <end position="307"/>
    </location>
</feature>
<dbReference type="GO" id="GO:0015074">
    <property type="term" value="P:DNA integration"/>
    <property type="evidence" value="ECO:0007669"/>
    <property type="project" value="InterPro"/>
</dbReference>
<feature type="domain" description="Sleeping Beauty transposase HTH" evidence="20">
    <location>
        <begin position="572"/>
        <end position="623"/>
    </location>
</feature>
<dbReference type="FunFam" id="1.10.287.70:FF:000043">
    <property type="entry name" value="Potassium channel subfamily K member 10 isoform 2"/>
    <property type="match status" value="1"/>
</dbReference>
<dbReference type="Gene3D" id="1.10.10.10">
    <property type="entry name" value="Winged helix-like DNA-binding domain superfamily/Winged helix DNA-binding domain"/>
    <property type="match status" value="1"/>
</dbReference>
<dbReference type="Proteomes" id="UP001274896">
    <property type="component" value="Unassembled WGS sequence"/>
</dbReference>
<dbReference type="GO" id="GO:0003677">
    <property type="term" value="F:DNA binding"/>
    <property type="evidence" value="ECO:0007669"/>
    <property type="project" value="InterPro"/>
</dbReference>
<dbReference type="InterPro" id="IPR036397">
    <property type="entry name" value="RNaseH_sf"/>
</dbReference>
<comment type="subcellular location">
    <subcellularLocation>
        <location evidence="1">Cell membrane</location>
        <topology evidence="1">Multi-pass membrane protein</topology>
    </subcellularLocation>
</comment>
<dbReference type="GO" id="GO:0015271">
    <property type="term" value="F:outward rectifier potassium channel activity"/>
    <property type="evidence" value="ECO:0007669"/>
    <property type="project" value="TreeGrafter"/>
</dbReference>
<protein>
    <recommendedName>
        <fullName evidence="23">Potassium channel subfamily K member 10</fullName>
    </recommendedName>
</protein>
<dbReference type="PANTHER" id="PTHR11003">
    <property type="entry name" value="POTASSIUM CHANNEL, SUBFAMILY K"/>
    <property type="match status" value="1"/>
</dbReference>
<dbReference type="InterPro" id="IPR038717">
    <property type="entry name" value="Tc1-like_DDE_dom"/>
</dbReference>
<dbReference type="SUPFAM" id="SSF46689">
    <property type="entry name" value="Homeodomain-like"/>
    <property type="match status" value="1"/>
</dbReference>
<evidence type="ECO:0000256" key="12">
    <source>
        <dbReference type="ARBA" id="ARBA00044657"/>
    </source>
</evidence>
<comment type="catalytic activity">
    <reaction evidence="11">
        <text>K(+)(in) = K(+)(out)</text>
        <dbReference type="Rhea" id="RHEA:29463"/>
        <dbReference type="ChEBI" id="CHEBI:29103"/>
    </reaction>
</comment>
<feature type="region of interest" description="Disordered" evidence="15">
    <location>
        <begin position="472"/>
        <end position="524"/>
    </location>
</feature>
<keyword evidence="2 14" id="KW-0813">Transport</keyword>
<evidence type="ECO:0000256" key="14">
    <source>
        <dbReference type="RuleBase" id="RU003857"/>
    </source>
</evidence>
<keyword evidence="9" id="KW-1015">Disulfide bond</keyword>
<evidence type="ECO:0000256" key="11">
    <source>
        <dbReference type="ARBA" id="ARBA00034430"/>
    </source>
</evidence>
<comment type="catalytic activity">
    <reaction evidence="12">
        <text>Rb(+)(in) = Rb(+)(out)</text>
        <dbReference type="Rhea" id="RHEA:78547"/>
        <dbReference type="ChEBI" id="CHEBI:49847"/>
    </reaction>
</comment>
<gene>
    <name evidence="21" type="ORF">QTP70_035255</name>
</gene>
<dbReference type="EMBL" id="JAUCMX010000008">
    <property type="protein sequence ID" value="KAK3538301.1"/>
    <property type="molecule type" value="Genomic_DNA"/>
</dbReference>
<organism evidence="21 22">
    <name type="scientific">Hemibagrus guttatus</name>
    <dbReference type="NCBI Taxonomy" id="175788"/>
    <lineage>
        <taxon>Eukaryota</taxon>
        <taxon>Metazoa</taxon>
        <taxon>Chordata</taxon>
        <taxon>Craniata</taxon>
        <taxon>Vertebrata</taxon>
        <taxon>Euteleostomi</taxon>
        <taxon>Actinopterygii</taxon>
        <taxon>Neopterygii</taxon>
        <taxon>Teleostei</taxon>
        <taxon>Ostariophysi</taxon>
        <taxon>Siluriformes</taxon>
        <taxon>Bagridae</taxon>
        <taxon>Hemibagrus</taxon>
    </lineage>
</organism>
<evidence type="ECO:0008006" key="23">
    <source>
        <dbReference type="Google" id="ProtNLM"/>
    </source>
</evidence>
<feature type="transmembrane region" description="Helical" evidence="16">
    <location>
        <begin position="254"/>
        <end position="276"/>
    </location>
</feature>
<keyword evidence="3" id="KW-1003">Cell membrane</keyword>
<evidence type="ECO:0000256" key="1">
    <source>
        <dbReference type="ARBA" id="ARBA00004651"/>
    </source>
</evidence>
<evidence type="ECO:0000256" key="8">
    <source>
        <dbReference type="ARBA" id="ARBA00023136"/>
    </source>
</evidence>
<evidence type="ECO:0000259" key="20">
    <source>
        <dbReference type="Pfam" id="PF25787"/>
    </source>
</evidence>
<dbReference type="Pfam" id="PF13358">
    <property type="entry name" value="DDE_3"/>
    <property type="match status" value="1"/>
</dbReference>
<dbReference type="InterPro" id="IPR036388">
    <property type="entry name" value="WH-like_DNA-bd_sf"/>
</dbReference>
<dbReference type="Gene3D" id="3.30.420.10">
    <property type="entry name" value="Ribonuclease H-like superfamily/Ribonuclease H"/>
    <property type="match status" value="1"/>
</dbReference>
<feature type="transmembrane region" description="Helical" evidence="16">
    <location>
        <begin position="91"/>
        <end position="112"/>
    </location>
</feature>
<dbReference type="GO" id="GO:0006313">
    <property type="term" value="P:DNA transposition"/>
    <property type="evidence" value="ECO:0007669"/>
    <property type="project" value="InterPro"/>
</dbReference>
<feature type="domain" description="Transposase Tc1-like" evidence="17">
    <location>
        <begin position="642"/>
        <end position="711"/>
    </location>
</feature>
<dbReference type="InterPro" id="IPR013099">
    <property type="entry name" value="K_chnl_dom"/>
</dbReference>
<keyword evidence="22" id="KW-1185">Reference proteome</keyword>
<reference evidence="21" key="1">
    <citation type="submission" date="2023-06" db="EMBL/GenBank/DDBJ databases">
        <title>Male Hemibagrus guttatus genome.</title>
        <authorList>
            <person name="Bian C."/>
        </authorList>
    </citation>
    <scope>NUCLEOTIDE SEQUENCE</scope>
    <source>
        <strain evidence="21">Male_cb2023</strain>
        <tissue evidence="21">Muscle</tissue>
    </source>
</reference>
<feature type="domain" description="Potassium channel" evidence="18">
    <location>
        <begin position="167"/>
        <end position="224"/>
    </location>
</feature>
<evidence type="ECO:0000256" key="10">
    <source>
        <dbReference type="ARBA" id="ARBA00023303"/>
    </source>
</evidence>
<dbReference type="PRINTS" id="PR01499">
    <property type="entry name" value="TREKCHANNEL"/>
</dbReference>
<keyword evidence="7 14" id="KW-0406">Ion transport</keyword>
<keyword evidence="6 16" id="KW-1133">Transmembrane helix</keyword>
<feature type="compositionally biased region" description="Acidic residues" evidence="15">
    <location>
        <begin position="504"/>
        <end position="516"/>
    </location>
</feature>
<dbReference type="InterPro" id="IPR047655">
    <property type="entry name" value="Transpos_IS630-like"/>
</dbReference>
<evidence type="ECO:0000256" key="6">
    <source>
        <dbReference type="ARBA" id="ARBA00022989"/>
    </source>
</evidence>
<dbReference type="InterPro" id="IPR009057">
    <property type="entry name" value="Homeodomain-like_sf"/>
</dbReference>
<dbReference type="PRINTS" id="PR01333">
    <property type="entry name" value="2POREKCHANEL"/>
</dbReference>
<dbReference type="InterPro" id="IPR002492">
    <property type="entry name" value="Transposase_Tc1-like"/>
</dbReference>
<evidence type="ECO:0000259" key="17">
    <source>
        <dbReference type="Pfam" id="PF01498"/>
    </source>
</evidence>
<evidence type="ECO:0000256" key="9">
    <source>
        <dbReference type="ARBA" id="ARBA00023157"/>
    </source>
</evidence>
<feature type="domain" description="Tc1-like transposase DDE" evidence="19">
    <location>
        <begin position="720"/>
        <end position="871"/>
    </location>
</feature>
<keyword evidence="10 14" id="KW-0407">Ion channel</keyword>
<keyword evidence="4 14" id="KW-0812">Transmembrane</keyword>
<dbReference type="Pfam" id="PF25787">
    <property type="entry name" value="HTH_SB"/>
    <property type="match status" value="1"/>
</dbReference>
<dbReference type="InterPro" id="IPR003280">
    <property type="entry name" value="2pore_dom_K_chnl"/>
</dbReference>
<evidence type="ECO:0000313" key="22">
    <source>
        <dbReference type="Proteomes" id="UP001274896"/>
    </source>
</evidence>
<dbReference type="GO" id="GO:0005886">
    <property type="term" value="C:plasma membrane"/>
    <property type="evidence" value="ECO:0007669"/>
    <property type="project" value="UniProtKB-SubCell"/>
</dbReference>
<sequence length="911" mass="102868">MMRFVCHSLSLVVVQTNMAPPKKLQPGVIQSSLVQASATAMQNPMGCEVKANEHCPLPRLSISSRSASIVASMDAVADGSALHSVMKWKTVLAVFVVVVLYLVGGGLVFQALEQPFESDQKNTITQEKALFLQGNPCVSPAELEALIKHSIDAVSAGVSPIGDTSYNSSHWDLGSAFFFAGTVITTIGYGNIAPSTEGGKIFCILYAIFGIPLFGFLLAGIGDQLGTMFVKSILKVERIFRQRHRQISQTKIRVTSTILFILAGCIVFVTIPAVIFQHIEGWTTLESIYFVVITLTTVGIGDYVAGGDRMIEYKKWYKPLVWFWILVGLAYFAAVLSMIGDWLRVLSKKTKEEVGEFKAHAAEWKANVRAELRETRRRLSVELHDKLQRAATIRSMERRRLGLEQRARSLDMLSPEKRAIFSSFDRGRFTTSSQESIDTKLSNIRMKAEHYNKHTASEENIFNRFGSLSKLAKRNRNKDMPPNIAEDAMRLSSNSSNNTLAEERQDEGEEQEEEVPEKENNTKITNLPKYIEQHEQMNGFVPAQAKERDIEKILYKRHLSTTSNSQTPNSTMAKTKELSKDTRNKIVDLHQAGKTESAIGKQLGVKKSTVGAIIRKWKTYKTTDNLPRSGAPRKISPRGVKMITRTVSKNPRTTRGDLVNDLQRAGTKVTKATISNTLRRQGLKSCSARRVPLLKPVHVRARLKFAREHLDDPEEDWENVIWSDETKIELFGKNSTCRVWRRKNAELHPKNTIPTVKHGGRNIMLWGCFSAKGPGRVIRVKERMNGAMYREILSKNLLPSARALKMERGWVFQHDNDPKHTARATKEWLRKKHFKVLEWPSQSPDLNPIENLWRELKICVAQRQPQNITALEEICMEEWAKLPATVCKNLVATYRKHLTSVIANKGYITKY</sequence>
<feature type="domain" description="Potassium channel" evidence="18">
    <location>
        <begin position="265"/>
        <end position="344"/>
    </location>
</feature>
<dbReference type="InterPro" id="IPR003976">
    <property type="entry name" value="2pore_dom_K_chnl_TREK"/>
</dbReference>
<evidence type="ECO:0000313" key="21">
    <source>
        <dbReference type="EMBL" id="KAK3538301.1"/>
    </source>
</evidence>
<proteinExistence type="inferred from homology"/>
<evidence type="ECO:0000259" key="18">
    <source>
        <dbReference type="Pfam" id="PF07885"/>
    </source>
</evidence>
<comment type="catalytic activity">
    <reaction evidence="13">
        <text>Cs(+)(in) = Cs(+)(out)</text>
        <dbReference type="Rhea" id="RHEA:78555"/>
        <dbReference type="ChEBI" id="CHEBI:49547"/>
    </reaction>
</comment>
<evidence type="ECO:0000256" key="7">
    <source>
        <dbReference type="ARBA" id="ARBA00023065"/>
    </source>
</evidence>
<dbReference type="GO" id="GO:0022841">
    <property type="term" value="F:potassium ion leak channel activity"/>
    <property type="evidence" value="ECO:0007669"/>
    <property type="project" value="TreeGrafter"/>
</dbReference>